<keyword evidence="2" id="KW-1185">Reference proteome</keyword>
<evidence type="ECO:0000313" key="2">
    <source>
        <dbReference type="Proteomes" id="UP000617979"/>
    </source>
</evidence>
<evidence type="ECO:0000313" key="1">
    <source>
        <dbReference type="EMBL" id="GGA41186.1"/>
    </source>
</evidence>
<name>A0ABQ1GCW9_9BACL</name>
<gene>
    <name evidence="1" type="ORF">GCM10007416_12720</name>
</gene>
<sequence>MSKKRPLPGVFVLIAGWWVSLATEPAYGIMKQLLNKWDPCGYYLFRARMVGNRVRQEGNTDEGKLGKE</sequence>
<protein>
    <submittedName>
        <fullName evidence="1">Uncharacterized protein</fullName>
    </submittedName>
</protein>
<dbReference type="EMBL" id="BMEX01000003">
    <property type="protein sequence ID" value="GGA41186.1"/>
    <property type="molecule type" value="Genomic_DNA"/>
</dbReference>
<accession>A0ABQ1GCW9</accession>
<dbReference type="Proteomes" id="UP000617979">
    <property type="component" value="Unassembled WGS sequence"/>
</dbReference>
<organism evidence="1 2">
    <name type="scientific">Kroppenstedtia guangzhouensis</name>
    <dbReference type="NCBI Taxonomy" id="1274356"/>
    <lineage>
        <taxon>Bacteria</taxon>
        <taxon>Bacillati</taxon>
        <taxon>Bacillota</taxon>
        <taxon>Bacilli</taxon>
        <taxon>Bacillales</taxon>
        <taxon>Thermoactinomycetaceae</taxon>
        <taxon>Kroppenstedtia</taxon>
    </lineage>
</organism>
<comment type="caution">
    <text evidence="1">The sequence shown here is derived from an EMBL/GenBank/DDBJ whole genome shotgun (WGS) entry which is preliminary data.</text>
</comment>
<proteinExistence type="predicted"/>
<reference evidence="2" key="1">
    <citation type="journal article" date="2019" name="Int. J. Syst. Evol. Microbiol.">
        <title>The Global Catalogue of Microorganisms (GCM) 10K type strain sequencing project: providing services to taxonomists for standard genome sequencing and annotation.</title>
        <authorList>
            <consortium name="The Broad Institute Genomics Platform"/>
            <consortium name="The Broad Institute Genome Sequencing Center for Infectious Disease"/>
            <person name="Wu L."/>
            <person name="Ma J."/>
        </authorList>
    </citation>
    <scope>NUCLEOTIDE SEQUENCE [LARGE SCALE GENOMIC DNA]</scope>
    <source>
        <strain evidence="2">CGMCC 1.12404</strain>
    </source>
</reference>